<dbReference type="AlphaFoldDB" id="A0A6J7JY77"/>
<protein>
    <submittedName>
        <fullName evidence="1">Unannotated protein</fullName>
    </submittedName>
</protein>
<proteinExistence type="predicted"/>
<sequence>MPDWLSGFFTTTSRAPGPLEPYGVVQVMVVSETTTTLLQVKPSMVTVAPLRKPVPVSVTGVPPDLGPDIGDIAVSVGAPNHCQTFTPYGPEVVPYPTVHTSPEEGATTSRGAWPQFLIAFVERLIACSPPLPATYR</sequence>
<gene>
    <name evidence="1" type="ORF">UFOPK3773_01232</name>
</gene>
<organism evidence="1">
    <name type="scientific">freshwater metagenome</name>
    <dbReference type="NCBI Taxonomy" id="449393"/>
    <lineage>
        <taxon>unclassified sequences</taxon>
        <taxon>metagenomes</taxon>
        <taxon>ecological metagenomes</taxon>
    </lineage>
</organism>
<reference evidence="1" key="1">
    <citation type="submission" date="2020-05" db="EMBL/GenBank/DDBJ databases">
        <authorList>
            <person name="Chiriac C."/>
            <person name="Salcher M."/>
            <person name="Ghai R."/>
            <person name="Kavagutti S V."/>
        </authorList>
    </citation>
    <scope>NUCLEOTIDE SEQUENCE</scope>
</reference>
<accession>A0A6J7JY77</accession>
<evidence type="ECO:0000313" key="1">
    <source>
        <dbReference type="EMBL" id="CAB4947781.1"/>
    </source>
</evidence>
<name>A0A6J7JY77_9ZZZZ</name>
<dbReference type="EMBL" id="CAFBNF010000137">
    <property type="protein sequence ID" value="CAB4947781.1"/>
    <property type="molecule type" value="Genomic_DNA"/>
</dbReference>